<gene>
    <name evidence="4" type="ORF">JYZ213_LOCUS26898</name>
    <name evidence="5" type="ORF">OXD698_LOCUS19455</name>
</gene>
<feature type="domain" description="Chitin-binding type-2" evidence="3">
    <location>
        <begin position="18"/>
        <end position="82"/>
    </location>
</feature>
<reference evidence="4" key="1">
    <citation type="submission" date="2021-02" db="EMBL/GenBank/DDBJ databases">
        <authorList>
            <person name="Nowell W R."/>
        </authorList>
    </citation>
    <scope>NUCLEOTIDE SEQUENCE</scope>
</reference>
<dbReference type="SUPFAM" id="SSF57625">
    <property type="entry name" value="Invertebrate chitin-binding proteins"/>
    <property type="match status" value="1"/>
</dbReference>
<dbReference type="GO" id="GO:0005576">
    <property type="term" value="C:extracellular region"/>
    <property type="evidence" value="ECO:0007669"/>
    <property type="project" value="InterPro"/>
</dbReference>
<proteinExistence type="predicted"/>
<feature type="chain" id="PRO_5035685624" description="Chitin-binding type-2 domain-containing protein" evidence="2">
    <location>
        <begin position="16"/>
        <end position="384"/>
    </location>
</feature>
<dbReference type="Proteomes" id="UP000663844">
    <property type="component" value="Unassembled WGS sequence"/>
</dbReference>
<feature type="signal peptide" evidence="2">
    <location>
        <begin position="1"/>
        <end position="15"/>
    </location>
</feature>
<dbReference type="InterPro" id="IPR036508">
    <property type="entry name" value="Chitin-bd_dom_sf"/>
</dbReference>
<dbReference type="PROSITE" id="PS50940">
    <property type="entry name" value="CHIT_BIND_II"/>
    <property type="match status" value="1"/>
</dbReference>
<evidence type="ECO:0000256" key="1">
    <source>
        <dbReference type="SAM" id="MobiDB-lite"/>
    </source>
</evidence>
<keyword evidence="2" id="KW-0732">Signal</keyword>
<protein>
    <recommendedName>
        <fullName evidence="3">Chitin-binding type-2 domain-containing protein</fullName>
    </recommendedName>
</protein>
<dbReference type="Proteomes" id="UP000663845">
    <property type="component" value="Unassembled WGS sequence"/>
</dbReference>
<dbReference type="EMBL" id="CAJOAZ010001492">
    <property type="protein sequence ID" value="CAF3821197.1"/>
    <property type="molecule type" value="Genomic_DNA"/>
</dbReference>
<organism evidence="4 6">
    <name type="scientific">Adineta steineri</name>
    <dbReference type="NCBI Taxonomy" id="433720"/>
    <lineage>
        <taxon>Eukaryota</taxon>
        <taxon>Metazoa</taxon>
        <taxon>Spiralia</taxon>
        <taxon>Gnathifera</taxon>
        <taxon>Rotifera</taxon>
        <taxon>Eurotatoria</taxon>
        <taxon>Bdelloidea</taxon>
        <taxon>Adinetida</taxon>
        <taxon>Adinetidae</taxon>
        <taxon>Adineta</taxon>
    </lineage>
</organism>
<feature type="compositionally biased region" description="Low complexity" evidence="1">
    <location>
        <begin position="217"/>
        <end position="227"/>
    </location>
</feature>
<dbReference type="AlphaFoldDB" id="A0A814WDN4"/>
<name>A0A814WDN4_9BILA</name>
<sequence length="384" mass="44246">MSISIIFFLIMIIHGEDTFDCTGYEDDSYHSIYDADDCRHYWHCIYVDTVYMHAVKRVCPAGTEFHATLRQCETSSLVDCKPSKSPHFPRTTTTTKAWKGLYSRLFSRKYWKSTTRKHEIFDLQDTPQIDLTTMIMPEFETMEQTQVLSFTPTYPTTVFSLEKLSKDLNALVLNRRPHKHKPIGTNLFQIGEPENEAEIYVSTTTETTKRRTRRTRSTATTPIQSTTSQITTQLPLTTFLFTTESTMTTTTTITTTSITMTTPIISSLTSISTSTILTQPDMGTNIKPQSRISGQRRRNNMTLFILTSDEHKIRQFSVNHTRGILINCNQLRRRLLGRRRLRNILQTTTNHTLNIRNLSNPSIQILPYNILSLICFLTKLFIIT</sequence>
<evidence type="ECO:0000259" key="3">
    <source>
        <dbReference type="PROSITE" id="PS50940"/>
    </source>
</evidence>
<feature type="region of interest" description="Disordered" evidence="1">
    <location>
        <begin position="203"/>
        <end position="227"/>
    </location>
</feature>
<evidence type="ECO:0000256" key="2">
    <source>
        <dbReference type="SAM" id="SignalP"/>
    </source>
</evidence>
<evidence type="ECO:0000313" key="6">
    <source>
        <dbReference type="Proteomes" id="UP000663845"/>
    </source>
</evidence>
<evidence type="ECO:0000313" key="4">
    <source>
        <dbReference type="EMBL" id="CAF1200847.1"/>
    </source>
</evidence>
<dbReference type="Gene3D" id="2.170.140.10">
    <property type="entry name" value="Chitin binding domain"/>
    <property type="match status" value="1"/>
</dbReference>
<dbReference type="EMBL" id="CAJNOG010000365">
    <property type="protein sequence ID" value="CAF1200847.1"/>
    <property type="molecule type" value="Genomic_DNA"/>
</dbReference>
<comment type="caution">
    <text evidence="4">The sequence shown here is derived from an EMBL/GenBank/DDBJ whole genome shotgun (WGS) entry which is preliminary data.</text>
</comment>
<accession>A0A814WDN4</accession>
<dbReference type="SMART" id="SM00494">
    <property type="entry name" value="ChtBD2"/>
    <property type="match status" value="1"/>
</dbReference>
<evidence type="ECO:0000313" key="5">
    <source>
        <dbReference type="EMBL" id="CAF3821197.1"/>
    </source>
</evidence>
<dbReference type="InterPro" id="IPR002557">
    <property type="entry name" value="Chitin-bd_dom"/>
</dbReference>
<dbReference type="GO" id="GO:0008061">
    <property type="term" value="F:chitin binding"/>
    <property type="evidence" value="ECO:0007669"/>
    <property type="project" value="InterPro"/>
</dbReference>
<dbReference type="Pfam" id="PF01607">
    <property type="entry name" value="CBM_14"/>
    <property type="match status" value="1"/>
</dbReference>